<dbReference type="PANTHER" id="PTHR31711:SF2">
    <property type="entry name" value="ARGININE_GLUTAMATE-RICH 1 PROTEIN"/>
    <property type="match status" value="1"/>
</dbReference>
<feature type="region of interest" description="Disordered" evidence="1">
    <location>
        <begin position="316"/>
        <end position="347"/>
    </location>
</feature>
<dbReference type="GO" id="GO:0005654">
    <property type="term" value="C:nucleoplasm"/>
    <property type="evidence" value="ECO:0007669"/>
    <property type="project" value="TreeGrafter"/>
</dbReference>
<feature type="region of interest" description="Disordered" evidence="1">
    <location>
        <begin position="109"/>
        <end position="196"/>
    </location>
</feature>
<dbReference type="GO" id="GO:0045296">
    <property type="term" value="F:cadherin binding"/>
    <property type="evidence" value="ECO:0007669"/>
    <property type="project" value="TreeGrafter"/>
</dbReference>
<evidence type="ECO:0000256" key="1">
    <source>
        <dbReference type="SAM" id="MobiDB-lite"/>
    </source>
</evidence>
<reference evidence="2" key="1">
    <citation type="submission" date="2020-08" db="EMBL/GenBank/DDBJ databases">
        <title>Plant Genome Project.</title>
        <authorList>
            <person name="Zhang R.-G."/>
        </authorList>
    </citation>
    <scope>NUCLEOTIDE SEQUENCE</scope>
    <source>
        <strain evidence="2">WSP0</strain>
        <tissue evidence="2">Leaf</tissue>
    </source>
</reference>
<evidence type="ECO:0000313" key="3">
    <source>
        <dbReference type="Proteomes" id="UP000823749"/>
    </source>
</evidence>
<name>A0AAV6IK57_9ERIC</name>
<feature type="compositionally biased region" description="Basic and acidic residues" evidence="1">
    <location>
        <begin position="178"/>
        <end position="196"/>
    </location>
</feature>
<feature type="compositionally biased region" description="Basic and acidic residues" evidence="1">
    <location>
        <begin position="316"/>
        <end position="332"/>
    </location>
</feature>
<dbReference type="Proteomes" id="UP000823749">
    <property type="component" value="Chromosome 10"/>
</dbReference>
<dbReference type="Pfam" id="PF15346">
    <property type="entry name" value="ARGLU"/>
    <property type="match status" value="1"/>
</dbReference>
<proteinExistence type="predicted"/>
<evidence type="ECO:0000313" key="2">
    <source>
        <dbReference type="EMBL" id="KAG5529013.1"/>
    </source>
</evidence>
<dbReference type="GO" id="GO:0005739">
    <property type="term" value="C:mitochondrion"/>
    <property type="evidence" value="ECO:0007669"/>
    <property type="project" value="TreeGrafter"/>
</dbReference>
<comment type="caution">
    <text evidence="2">The sequence shown here is derived from an EMBL/GenBank/DDBJ whole genome shotgun (WGS) entry which is preliminary data.</text>
</comment>
<dbReference type="EMBL" id="JACTNZ010000010">
    <property type="protein sequence ID" value="KAG5529013.1"/>
    <property type="molecule type" value="Genomic_DNA"/>
</dbReference>
<keyword evidence="3" id="KW-1185">Reference proteome</keyword>
<dbReference type="AlphaFoldDB" id="A0AAV6IK57"/>
<protein>
    <submittedName>
        <fullName evidence="2">Uncharacterized protein</fullName>
    </submittedName>
</protein>
<gene>
    <name evidence="2" type="ORF">RHGRI_029621</name>
</gene>
<feature type="compositionally biased region" description="Basic residues" evidence="1">
    <location>
        <begin position="118"/>
        <end position="155"/>
    </location>
</feature>
<feature type="compositionally biased region" description="Low complexity" evidence="1">
    <location>
        <begin position="156"/>
        <end position="173"/>
    </location>
</feature>
<dbReference type="PANTHER" id="PTHR31711">
    <property type="entry name" value="ARGININE AND GLUTAMATE-RICH PROTEIN 1"/>
    <property type="match status" value="1"/>
</dbReference>
<sequence length="347" mass="41442">MEEIENILCRLKLNCYYIVQSQSSNWYDRELTTSNVLGFPNTEVSYLLFGGEDDARRAAEFYTKVIGFYESDGAYLVIVPRVPRRSLKQVLSMYRMELFDHDRNGVPTRVSQGFQGILRRRSRSGSPRRRRSRSPASRRRRSRSPTPKRYKRQRSRSTSLSPLPKSRSPSVVSNGKKNAVEKLRKEEEEKKRRQQEEELRLLEEETARRLEEAIRKKVEERLNSEEVKLEIEKRIEESRKKVFDDVDAQLKKEKEAALIEARQKEEQARKEREELDKMLEENQRRVEEAQRREALEQLRKEEERYRELEMIQRQKEEAARRKKLEEEEERMKLVKNKSGPKQSFGMG</sequence>
<accession>A0AAV6IK57</accession>
<dbReference type="InterPro" id="IPR033371">
    <property type="entry name" value="ARGLU1"/>
</dbReference>
<organism evidence="2 3">
    <name type="scientific">Rhododendron griersonianum</name>
    <dbReference type="NCBI Taxonomy" id="479676"/>
    <lineage>
        <taxon>Eukaryota</taxon>
        <taxon>Viridiplantae</taxon>
        <taxon>Streptophyta</taxon>
        <taxon>Embryophyta</taxon>
        <taxon>Tracheophyta</taxon>
        <taxon>Spermatophyta</taxon>
        <taxon>Magnoliopsida</taxon>
        <taxon>eudicotyledons</taxon>
        <taxon>Gunneridae</taxon>
        <taxon>Pentapetalae</taxon>
        <taxon>asterids</taxon>
        <taxon>Ericales</taxon>
        <taxon>Ericaceae</taxon>
        <taxon>Ericoideae</taxon>
        <taxon>Rhodoreae</taxon>
        <taxon>Rhododendron</taxon>
    </lineage>
</organism>